<sequence>MILYYKMSGSSPNSQEVDTAWSLLFVPPEAISNDHDNGTTRDSCKEMCTCLDLR</sequence>
<dbReference type="EMBL" id="PQIB02000008">
    <property type="protein sequence ID" value="RLN03552.1"/>
    <property type="molecule type" value="Genomic_DNA"/>
</dbReference>
<organism evidence="1 2">
    <name type="scientific">Panicum miliaceum</name>
    <name type="common">Proso millet</name>
    <name type="synonym">Broomcorn millet</name>
    <dbReference type="NCBI Taxonomy" id="4540"/>
    <lineage>
        <taxon>Eukaryota</taxon>
        <taxon>Viridiplantae</taxon>
        <taxon>Streptophyta</taxon>
        <taxon>Embryophyta</taxon>
        <taxon>Tracheophyta</taxon>
        <taxon>Spermatophyta</taxon>
        <taxon>Magnoliopsida</taxon>
        <taxon>Liliopsida</taxon>
        <taxon>Poales</taxon>
        <taxon>Poaceae</taxon>
        <taxon>PACMAD clade</taxon>
        <taxon>Panicoideae</taxon>
        <taxon>Panicodae</taxon>
        <taxon>Paniceae</taxon>
        <taxon>Panicinae</taxon>
        <taxon>Panicum</taxon>
        <taxon>Panicum sect. Panicum</taxon>
    </lineage>
</organism>
<evidence type="ECO:0000313" key="1">
    <source>
        <dbReference type="EMBL" id="RLN03552.1"/>
    </source>
</evidence>
<comment type="caution">
    <text evidence="1">The sequence shown here is derived from an EMBL/GenBank/DDBJ whole genome shotgun (WGS) entry which is preliminary data.</text>
</comment>
<dbReference type="AlphaFoldDB" id="A0A3L6RHI6"/>
<accession>A0A3L6RHI6</accession>
<gene>
    <name evidence="1" type="ORF">C2845_PM13G22220</name>
</gene>
<keyword evidence="2" id="KW-1185">Reference proteome</keyword>
<reference evidence="2" key="1">
    <citation type="journal article" date="2019" name="Nat. Commun.">
        <title>The genome of broomcorn millet.</title>
        <authorList>
            <person name="Zou C."/>
            <person name="Miki D."/>
            <person name="Li D."/>
            <person name="Tang Q."/>
            <person name="Xiao L."/>
            <person name="Rajput S."/>
            <person name="Deng P."/>
            <person name="Jia W."/>
            <person name="Huang R."/>
            <person name="Zhang M."/>
            <person name="Sun Y."/>
            <person name="Hu J."/>
            <person name="Fu X."/>
            <person name="Schnable P.S."/>
            <person name="Li F."/>
            <person name="Zhang H."/>
            <person name="Feng B."/>
            <person name="Zhu X."/>
            <person name="Liu R."/>
            <person name="Schnable J.C."/>
            <person name="Zhu J.-K."/>
            <person name="Zhang H."/>
        </authorList>
    </citation>
    <scope>NUCLEOTIDE SEQUENCE [LARGE SCALE GENOMIC DNA]</scope>
</reference>
<name>A0A3L6RHI6_PANMI</name>
<evidence type="ECO:0000313" key="2">
    <source>
        <dbReference type="Proteomes" id="UP000275267"/>
    </source>
</evidence>
<dbReference type="Proteomes" id="UP000275267">
    <property type="component" value="Unassembled WGS sequence"/>
</dbReference>
<protein>
    <submittedName>
        <fullName evidence="1">Uncharacterized protein</fullName>
    </submittedName>
</protein>
<proteinExistence type="predicted"/>